<evidence type="ECO:0000313" key="8">
    <source>
        <dbReference type="Proteomes" id="UP000199415"/>
    </source>
</evidence>
<dbReference type="EMBL" id="FNCE01000014">
    <property type="protein sequence ID" value="SDG45883.1"/>
    <property type="molecule type" value="Genomic_DNA"/>
</dbReference>
<dbReference type="Pfam" id="PF01451">
    <property type="entry name" value="LMWPc"/>
    <property type="match status" value="1"/>
</dbReference>
<dbReference type="InterPro" id="IPR023485">
    <property type="entry name" value="Ptyr_pPase"/>
</dbReference>
<dbReference type="CDD" id="cd16343">
    <property type="entry name" value="LMWPTP"/>
    <property type="match status" value="1"/>
</dbReference>
<dbReference type="InterPro" id="IPR017867">
    <property type="entry name" value="Tyr_phospatase_low_mol_wt"/>
</dbReference>
<dbReference type="SUPFAM" id="SSF52788">
    <property type="entry name" value="Phosphotyrosine protein phosphatases I"/>
    <property type="match status" value="1"/>
</dbReference>
<dbReference type="AlphaFoldDB" id="A0A1G7UEH7"/>
<dbReference type="GO" id="GO:0004725">
    <property type="term" value="F:protein tyrosine phosphatase activity"/>
    <property type="evidence" value="ECO:0007669"/>
    <property type="project" value="UniProtKB-EC"/>
</dbReference>
<evidence type="ECO:0000256" key="4">
    <source>
        <dbReference type="ARBA" id="ARBA00022912"/>
    </source>
</evidence>
<feature type="active site" description="Proton donor" evidence="5">
    <location>
        <position position="124"/>
    </location>
</feature>
<dbReference type="InterPro" id="IPR050438">
    <property type="entry name" value="LMW_PTPase"/>
</dbReference>
<dbReference type="Gene3D" id="3.40.50.2300">
    <property type="match status" value="1"/>
</dbReference>
<reference evidence="7 8" key="1">
    <citation type="submission" date="2016-10" db="EMBL/GenBank/DDBJ databases">
        <authorList>
            <person name="de Groot N.N."/>
        </authorList>
    </citation>
    <scope>NUCLEOTIDE SEQUENCE [LARGE SCALE GENOMIC DNA]</scope>
    <source>
        <strain evidence="7 8">DSM 25584</strain>
    </source>
</reference>
<dbReference type="FunFam" id="3.40.50.2300:FF:000113">
    <property type="entry name" value="Low molecular weight protein-tyrosine-phosphatase"/>
    <property type="match status" value="1"/>
</dbReference>
<accession>A0A1G7UEH7</accession>
<feature type="active site" description="Nucleophile" evidence="5">
    <location>
        <position position="13"/>
    </location>
</feature>
<keyword evidence="3" id="KW-0378">Hydrolase</keyword>
<dbReference type="InterPro" id="IPR036196">
    <property type="entry name" value="Ptyr_pPase_sf"/>
</dbReference>
<name>A0A1G7UEH7_9PROT</name>
<dbReference type="PANTHER" id="PTHR11717:SF7">
    <property type="entry name" value="LOW MOLECULAR WEIGHT PHOSPHOTYROSINE PROTEIN PHOSPHATASE"/>
    <property type="match status" value="1"/>
</dbReference>
<gene>
    <name evidence="7" type="ORF">SAMN05216241_1147</name>
</gene>
<evidence type="ECO:0000313" key="7">
    <source>
        <dbReference type="EMBL" id="SDG45883.1"/>
    </source>
</evidence>
<evidence type="ECO:0000256" key="5">
    <source>
        <dbReference type="PIRSR" id="PIRSR617867-1"/>
    </source>
</evidence>
<dbReference type="Proteomes" id="UP000199415">
    <property type="component" value="Unassembled WGS sequence"/>
</dbReference>
<dbReference type="PANTHER" id="PTHR11717">
    <property type="entry name" value="LOW MOLECULAR WEIGHT PROTEIN TYROSINE PHOSPHATASE"/>
    <property type="match status" value="1"/>
</dbReference>
<evidence type="ECO:0000256" key="3">
    <source>
        <dbReference type="ARBA" id="ARBA00022801"/>
    </source>
</evidence>
<dbReference type="STRING" id="1082479.SAMN05216241_1147"/>
<keyword evidence="4" id="KW-0904">Protein phosphatase</keyword>
<dbReference type="OrthoDB" id="9784339at2"/>
<proteinExistence type="inferred from homology"/>
<evidence type="ECO:0000259" key="6">
    <source>
        <dbReference type="SMART" id="SM00226"/>
    </source>
</evidence>
<feature type="active site" description="Nucleophile" evidence="5">
    <location>
        <position position="7"/>
    </location>
</feature>
<organism evidence="7 8">
    <name type="scientific">Limimonas halophila</name>
    <dbReference type="NCBI Taxonomy" id="1082479"/>
    <lineage>
        <taxon>Bacteria</taxon>
        <taxon>Pseudomonadati</taxon>
        <taxon>Pseudomonadota</taxon>
        <taxon>Alphaproteobacteria</taxon>
        <taxon>Rhodospirillales</taxon>
        <taxon>Rhodovibrionaceae</taxon>
        <taxon>Limimonas</taxon>
    </lineage>
</organism>
<keyword evidence="8" id="KW-1185">Reference proteome</keyword>
<dbReference type="EC" id="3.1.3.48" evidence="2"/>
<feature type="domain" description="Phosphotyrosine protein phosphatase I" evidence="6">
    <location>
        <begin position="1"/>
        <end position="150"/>
    </location>
</feature>
<dbReference type="RefSeq" id="WP_090021747.1">
    <property type="nucleotide sequence ID" value="NZ_FNCE01000014.1"/>
</dbReference>
<sequence length="154" mass="16904">MRLLFVCTGNICRSPTAEAVVRRMATDAGVAHDLVLESAGTGDWHVGEAPDPRAVKAAKKRGYDLRGIRARQVRPADFEEFDVILAMTGGHMADLERMCPRGARAELRMMLAHAPKATHRDVPDPYYGDARGFETMLDLIEESARGLLADVARS</sequence>
<comment type="similarity">
    <text evidence="1">Belongs to the low molecular weight phosphotyrosine protein phosphatase family.</text>
</comment>
<dbReference type="PRINTS" id="PR00719">
    <property type="entry name" value="LMWPTPASE"/>
</dbReference>
<dbReference type="SMART" id="SM00226">
    <property type="entry name" value="LMWPc"/>
    <property type="match status" value="1"/>
</dbReference>
<evidence type="ECO:0000256" key="2">
    <source>
        <dbReference type="ARBA" id="ARBA00013064"/>
    </source>
</evidence>
<protein>
    <recommendedName>
        <fullName evidence="2">protein-tyrosine-phosphatase</fullName>
        <ecNumber evidence="2">3.1.3.48</ecNumber>
    </recommendedName>
</protein>
<evidence type="ECO:0000256" key="1">
    <source>
        <dbReference type="ARBA" id="ARBA00011063"/>
    </source>
</evidence>